<dbReference type="Pfam" id="PF01614">
    <property type="entry name" value="IclR_C"/>
    <property type="match status" value="1"/>
</dbReference>
<keyword evidence="3" id="KW-0804">Transcription</keyword>
<dbReference type="CDD" id="cd00090">
    <property type="entry name" value="HTH_ARSR"/>
    <property type="match status" value="1"/>
</dbReference>
<dbReference type="PANTHER" id="PTHR30136:SF24">
    <property type="entry name" value="HTH-TYPE TRANSCRIPTIONAL REPRESSOR ALLR"/>
    <property type="match status" value="1"/>
</dbReference>
<reference evidence="7 8" key="1">
    <citation type="submission" date="2018-05" db="EMBL/GenBank/DDBJ databases">
        <title>Genomic Encyclopedia of Type Strains, Phase IV (KMG-IV): sequencing the most valuable type-strain genomes for metagenomic binning, comparative biology and taxonomic classification.</title>
        <authorList>
            <person name="Goeker M."/>
        </authorList>
    </citation>
    <scope>NUCLEOTIDE SEQUENCE [LARGE SCALE GENOMIC DNA]</scope>
    <source>
        <strain evidence="7 8">DSM 6462</strain>
    </source>
</reference>
<evidence type="ECO:0000256" key="4">
    <source>
        <dbReference type="SAM" id="MobiDB-lite"/>
    </source>
</evidence>
<dbReference type="InterPro" id="IPR050707">
    <property type="entry name" value="HTH_MetabolicPath_Reg"/>
</dbReference>
<dbReference type="InterPro" id="IPR029016">
    <property type="entry name" value="GAF-like_dom_sf"/>
</dbReference>
<feature type="domain" description="IclR-ED" evidence="6">
    <location>
        <begin position="94"/>
        <end position="278"/>
    </location>
</feature>
<gene>
    <name evidence="7" type="ORF">C7450_11583</name>
</gene>
<dbReference type="Gene3D" id="1.10.10.10">
    <property type="entry name" value="Winged helix-like DNA-binding domain superfamily/Winged helix DNA-binding domain"/>
    <property type="match status" value="1"/>
</dbReference>
<dbReference type="PROSITE" id="PS51077">
    <property type="entry name" value="HTH_ICLR"/>
    <property type="match status" value="1"/>
</dbReference>
<comment type="caution">
    <text evidence="7">The sequence shown here is derived from an EMBL/GenBank/DDBJ whole genome shotgun (WGS) entry which is preliminary data.</text>
</comment>
<dbReference type="GO" id="GO:0003700">
    <property type="term" value="F:DNA-binding transcription factor activity"/>
    <property type="evidence" value="ECO:0007669"/>
    <property type="project" value="TreeGrafter"/>
</dbReference>
<dbReference type="SUPFAM" id="SSF46785">
    <property type="entry name" value="Winged helix' DNA-binding domain"/>
    <property type="match status" value="1"/>
</dbReference>
<organism evidence="7 8">
    <name type="scientific">Chelatococcus asaccharovorans</name>
    <dbReference type="NCBI Taxonomy" id="28210"/>
    <lineage>
        <taxon>Bacteria</taxon>
        <taxon>Pseudomonadati</taxon>
        <taxon>Pseudomonadota</taxon>
        <taxon>Alphaproteobacteria</taxon>
        <taxon>Hyphomicrobiales</taxon>
        <taxon>Chelatococcaceae</taxon>
        <taxon>Chelatococcus</taxon>
    </lineage>
</organism>
<dbReference type="PROSITE" id="PS51078">
    <property type="entry name" value="ICLR_ED"/>
    <property type="match status" value="1"/>
</dbReference>
<dbReference type="PANTHER" id="PTHR30136">
    <property type="entry name" value="HELIX-TURN-HELIX TRANSCRIPTIONAL REGULATOR, ICLR FAMILY"/>
    <property type="match status" value="1"/>
</dbReference>
<keyword evidence="2" id="KW-0238">DNA-binding</keyword>
<evidence type="ECO:0000259" key="5">
    <source>
        <dbReference type="PROSITE" id="PS51077"/>
    </source>
</evidence>
<dbReference type="InterPro" id="IPR005471">
    <property type="entry name" value="Tscrpt_reg_IclR_N"/>
</dbReference>
<dbReference type="Gene3D" id="3.30.450.40">
    <property type="match status" value="1"/>
</dbReference>
<proteinExistence type="predicted"/>
<dbReference type="Proteomes" id="UP000248021">
    <property type="component" value="Unassembled WGS sequence"/>
</dbReference>
<dbReference type="AlphaFoldDB" id="A0A2V3TUA0"/>
<protein>
    <submittedName>
        <fullName evidence="7">IclR family transcriptional regulator</fullName>
    </submittedName>
</protein>
<dbReference type="Pfam" id="PF09339">
    <property type="entry name" value="HTH_IclR"/>
    <property type="match status" value="1"/>
</dbReference>
<dbReference type="SMART" id="SM00346">
    <property type="entry name" value="HTH_ICLR"/>
    <property type="match status" value="1"/>
</dbReference>
<dbReference type="GO" id="GO:0003677">
    <property type="term" value="F:DNA binding"/>
    <property type="evidence" value="ECO:0007669"/>
    <property type="project" value="UniProtKB-KW"/>
</dbReference>
<dbReference type="InterPro" id="IPR036388">
    <property type="entry name" value="WH-like_DNA-bd_sf"/>
</dbReference>
<accession>A0A2V3TUA0</accession>
<dbReference type="SUPFAM" id="SSF55781">
    <property type="entry name" value="GAF domain-like"/>
    <property type="match status" value="1"/>
</dbReference>
<dbReference type="InterPro" id="IPR036390">
    <property type="entry name" value="WH_DNA-bd_sf"/>
</dbReference>
<dbReference type="GO" id="GO:0045892">
    <property type="term" value="P:negative regulation of DNA-templated transcription"/>
    <property type="evidence" value="ECO:0007669"/>
    <property type="project" value="TreeGrafter"/>
</dbReference>
<evidence type="ECO:0000256" key="3">
    <source>
        <dbReference type="ARBA" id="ARBA00023163"/>
    </source>
</evidence>
<dbReference type="InterPro" id="IPR011991">
    <property type="entry name" value="ArsR-like_HTH"/>
</dbReference>
<evidence type="ECO:0000256" key="1">
    <source>
        <dbReference type="ARBA" id="ARBA00023015"/>
    </source>
</evidence>
<evidence type="ECO:0000313" key="8">
    <source>
        <dbReference type="Proteomes" id="UP000248021"/>
    </source>
</evidence>
<feature type="compositionally biased region" description="Low complexity" evidence="4">
    <location>
        <begin position="16"/>
        <end position="28"/>
    </location>
</feature>
<sequence>MTNLIPESDALERMGSADSAGPDAAGAPSSVRVIDRTMSILRVLADSADSMTLTELSQRVDLHKSTVLRFLKTLEKGGFVASGQNGKGWRPGPVFLDIRSRSIARHDLAGLARPLMEEACSQTGETIQLAILPDTSIVYLAKVEPLDPPLRINTQIGARRPIHCTALGKAIAAYRDPAEVDAILKEAGMPAFTARTLTSAEALHQALAKVRADGFAVDDREYNDLVSCVAAPIRNGEGTVVAALSISSLGQTASAPRFPELIAVARDTAARIGELLGWHSQTPR</sequence>
<feature type="region of interest" description="Disordered" evidence="4">
    <location>
        <begin position="1"/>
        <end position="28"/>
    </location>
</feature>
<dbReference type="EMBL" id="QJJK01000015">
    <property type="protein sequence ID" value="PXW52884.1"/>
    <property type="molecule type" value="Genomic_DNA"/>
</dbReference>
<evidence type="ECO:0000313" key="7">
    <source>
        <dbReference type="EMBL" id="PXW52884.1"/>
    </source>
</evidence>
<keyword evidence="1" id="KW-0805">Transcription regulation</keyword>
<keyword evidence="8" id="KW-1185">Reference proteome</keyword>
<evidence type="ECO:0000256" key="2">
    <source>
        <dbReference type="ARBA" id="ARBA00023125"/>
    </source>
</evidence>
<evidence type="ECO:0000259" key="6">
    <source>
        <dbReference type="PROSITE" id="PS51078"/>
    </source>
</evidence>
<dbReference type="InterPro" id="IPR014757">
    <property type="entry name" value="Tscrpt_reg_IclR_C"/>
</dbReference>
<name>A0A2V3TUA0_9HYPH</name>
<feature type="domain" description="HTH iclR-type" evidence="5">
    <location>
        <begin position="31"/>
        <end position="93"/>
    </location>
</feature>
<dbReference type="RefSeq" id="WP_170147489.1">
    <property type="nucleotide sequence ID" value="NZ_JAHBRY010000001.1"/>
</dbReference>